<dbReference type="AlphaFoldDB" id="A0A9P7RNH4"/>
<sequence length="502" mass="56772">MRSLESALRQLRGQQEELRIYAQDHKAILSPARRLFPELWSEIFLWCLPEHLEHHLARRSAGDNITDVSALDAPLLLTRVCSTWREIALSAPKLWSNIAYTVCRPSASKSQLQRLKTWLSRSGITPLSVVICRSFFDANNHLDHPYLYIPDPIPPLSDDPVLQFIFSQSHRWESAEMILPASESAQALVPLMDNLPNLRRLTFGMFWNDTTAASTDSHSNVFIGAFETAPRLEDVAFVEQARLHIALPSSNALTSLSVEALMSPLDAISMLYQYTNLQTCSLNVMTTLSLPTTQLVVDDQRPVLQMRSLTLKLSGNTVCTYGSFLSRLHLPHLSELRIRSYKWVQGQIIPFLEELPPMRSLELSSPSLSAEHLVECLGLPSMRTVEELFVGQGIIFHVPFVPNEPGFANLFRSGRFLPRLEQVGWVCFGNATTGYDAAQIACMLGARMDDVGGQDERSFGRFRSFHLTLNRKWGDLGGRNVFFGFEEFQSRGVYVDVRVRRY</sequence>
<proteinExistence type="predicted"/>
<dbReference type="SUPFAM" id="SSF52047">
    <property type="entry name" value="RNI-like"/>
    <property type="match status" value="1"/>
</dbReference>
<dbReference type="RefSeq" id="XP_043002866.1">
    <property type="nucleotide sequence ID" value="XM_043159266.1"/>
</dbReference>
<dbReference type="Gene3D" id="3.80.10.10">
    <property type="entry name" value="Ribonuclease Inhibitor"/>
    <property type="match status" value="1"/>
</dbReference>
<organism evidence="1 2">
    <name type="scientific">Marasmius oreades</name>
    <name type="common">fairy-ring Marasmius</name>
    <dbReference type="NCBI Taxonomy" id="181124"/>
    <lineage>
        <taxon>Eukaryota</taxon>
        <taxon>Fungi</taxon>
        <taxon>Dikarya</taxon>
        <taxon>Basidiomycota</taxon>
        <taxon>Agaricomycotina</taxon>
        <taxon>Agaricomycetes</taxon>
        <taxon>Agaricomycetidae</taxon>
        <taxon>Agaricales</taxon>
        <taxon>Marasmiineae</taxon>
        <taxon>Marasmiaceae</taxon>
        <taxon>Marasmius</taxon>
    </lineage>
</organism>
<accession>A0A9P7RNH4</accession>
<reference evidence="1" key="1">
    <citation type="journal article" date="2021" name="Genome Biol. Evol.">
        <title>The assembled and annotated genome of the fairy-ring fungus Marasmius oreades.</title>
        <authorList>
            <person name="Hiltunen M."/>
            <person name="Ament-Velasquez S.L."/>
            <person name="Johannesson H."/>
        </authorList>
    </citation>
    <scope>NUCLEOTIDE SEQUENCE</scope>
    <source>
        <strain evidence="1">03SP1</strain>
    </source>
</reference>
<evidence type="ECO:0000313" key="2">
    <source>
        <dbReference type="Proteomes" id="UP001049176"/>
    </source>
</evidence>
<dbReference type="Proteomes" id="UP001049176">
    <property type="component" value="Chromosome 10"/>
</dbReference>
<name>A0A9P7RNH4_9AGAR</name>
<evidence type="ECO:0008006" key="3">
    <source>
        <dbReference type="Google" id="ProtNLM"/>
    </source>
</evidence>
<dbReference type="GeneID" id="66071426"/>
<dbReference type="OrthoDB" id="3365698at2759"/>
<dbReference type="KEGG" id="more:E1B28_002350"/>
<keyword evidence="2" id="KW-1185">Reference proteome</keyword>
<comment type="caution">
    <text evidence="1">The sequence shown here is derived from an EMBL/GenBank/DDBJ whole genome shotgun (WGS) entry which is preliminary data.</text>
</comment>
<dbReference type="EMBL" id="CM032190">
    <property type="protein sequence ID" value="KAG7086395.1"/>
    <property type="molecule type" value="Genomic_DNA"/>
</dbReference>
<gene>
    <name evidence="1" type="ORF">E1B28_002350</name>
</gene>
<dbReference type="InterPro" id="IPR032675">
    <property type="entry name" value="LRR_dom_sf"/>
</dbReference>
<evidence type="ECO:0000313" key="1">
    <source>
        <dbReference type="EMBL" id="KAG7086395.1"/>
    </source>
</evidence>
<protein>
    <recommendedName>
        <fullName evidence="3">F-box domain-containing protein</fullName>
    </recommendedName>
</protein>